<sequence>MAATEAQTSAGSAVHDTVARAAADAEARGLAVEFIEREGTGRPTAADFGGAPIVKSIVVQRGDSFVFVLTPLDAQFSWVKLRTHLGVNRLSLPDADAAFDATGYRRGTITPLGASTAWPVILDASLTGQAILVGAGSHGIGARVDADDLVRAYGADVVDLSGEPAAH</sequence>
<accession>A0ABW3TSA4</accession>
<organism evidence="2 3">
    <name type="scientific">Leucobacter albus</name>
    <dbReference type="NCBI Taxonomy" id="272210"/>
    <lineage>
        <taxon>Bacteria</taxon>
        <taxon>Bacillati</taxon>
        <taxon>Actinomycetota</taxon>
        <taxon>Actinomycetes</taxon>
        <taxon>Micrococcales</taxon>
        <taxon>Microbacteriaceae</taxon>
        <taxon>Leucobacter</taxon>
    </lineage>
</organism>
<name>A0ABW3TSA4_9MICO</name>
<gene>
    <name evidence="2" type="ORF">ACFQ3U_11585</name>
</gene>
<dbReference type="RefSeq" id="WP_343960506.1">
    <property type="nucleotide sequence ID" value="NZ_BAAAKZ010000008.1"/>
</dbReference>
<protein>
    <submittedName>
        <fullName evidence="2">Aminoacyl-tRNA deacylase</fullName>
    </submittedName>
</protein>
<comment type="caution">
    <text evidence="2">The sequence shown here is derived from an EMBL/GenBank/DDBJ whole genome shotgun (WGS) entry which is preliminary data.</text>
</comment>
<dbReference type="CDD" id="cd04332">
    <property type="entry name" value="YbaK_like"/>
    <property type="match status" value="1"/>
</dbReference>
<evidence type="ECO:0000313" key="2">
    <source>
        <dbReference type="EMBL" id="MFD1202534.1"/>
    </source>
</evidence>
<reference evidence="3" key="1">
    <citation type="journal article" date="2019" name="Int. J. Syst. Evol. Microbiol.">
        <title>The Global Catalogue of Microorganisms (GCM) 10K type strain sequencing project: providing services to taxonomists for standard genome sequencing and annotation.</title>
        <authorList>
            <consortium name="The Broad Institute Genomics Platform"/>
            <consortium name="The Broad Institute Genome Sequencing Center for Infectious Disease"/>
            <person name="Wu L."/>
            <person name="Ma J."/>
        </authorList>
    </citation>
    <scope>NUCLEOTIDE SEQUENCE [LARGE SCALE GENOMIC DNA]</scope>
    <source>
        <strain evidence="3">CCUG 50213</strain>
    </source>
</reference>
<dbReference type="PANTHER" id="PTHR30411">
    <property type="entry name" value="CYTOPLASMIC PROTEIN"/>
    <property type="match status" value="1"/>
</dbReference>
<dbReference type="InterPro" id="IPR007214">
    <property type="entry name" value="YbaK/aa-tRNA-synth-assoc-dom"/>
</dbReference>
<dbReference type="Pfam" id="PF04073">
    <property type="entry name" value="tRNA_edit"/>
    <property type="match status" value="1"/>
</dbReference>
<evidence type="ECO:0000259" key="1">
    <source>
        <dbReference type="Pfam" id="PF04073"/>
    </source>
</evidence>
<dbReference type="Gene3D" id="3.90.960.10">
    <property type="entry name" value="YbaK/aminoacyl-tRNA synthetase-associated domain"/>
    <property type="match status" value="1"/>
</dbReference>
<dbReference type="PANTHER" id="PTHR30411:SF1">
    <property type="entry name" value="CYTOPLASMIC PROTEIN"/>
    <property type="match status" value="1"/>
</dbReference>
<dbReference type="SUPFAM" id="SSF55826">
    <property type="entry name" value="YbaK/ProRS associated domain"/>
    <property type="match status" value="1"/>
</dbReference>
<dbReference type="EMBL" id="JBHTLY010000005">
    <property type="protein sequence ID" value="MFD1202534.1"/>
    <property type="molecule type" value="Genomic_DNA"/>
</dbReference>
<keyword evidence="3" id="KW-1185">Reference proteome</keyword>
<feature type="domain" description="YbaK/aminoacyl-tRNA synthetase-associated" evidence="1">
    <location>
        <begin position="51"/>
        <end position="151"/>
    </location>
</feature>
<evidence type="ECO:0000313" key="3">
    <source>
        <dbReference type="Proteomes" id="UP001597181"/>
    </source>
</evidence>
<dbReference type="Proteomes" id="UP001597181">
    <property type="component" value="Unassembled WGS sequence"/>
</dbReference>
<dbReference type="InterPro" id="IPR036754">
    <property type="entry name" value="YbaK/aa-tRNA-synt-asso_dom_sf"/>
</dbReference>
<proteinExistence type="predicted"/>